<feature type="chain" id="PRO_5045693480" evidence="5">
    <location>
        <begin position="23"/>
        <end position="478"/>
    </location>
</feature>
<organism evidence="7 8">
    <name type="scientific">Actinomadura sediminis</name>
    <dbReference type="NCBI Taxonomy" id="1038904"/>
    <lineage>
        <taxon>Bacteria</taxon>
        <taxon>Bacillati</taxon>
        <taxon>Actinomycetota</taxon>
        <taxon>Actinomycetes</taxon>
        <taxon>Streptosporangiales</taxon>
        <taxon>Thermomonosporaceae</taxon>
        <taxon>Actinomadura</taxon>
    </lineage>
</organism>
<keyword evidence="4" id="KW-0119">Carbohydrate metabolism</keyword>
<accession>A0ABW3EFL2</accession>
<dbReference type="InterPro" id="IPR013783">
    <property type="entry name" value="Ig-like_fold"/>
</dbReference>
<evidence type="ECO:0000256" key="2">
    <source>
        <dbReference type="ARBA" id="ARBA00022801"/>
    </source>
</evidence>
<dbReference type="InterPro" id="IPR010126">
    <property type="entry name" value="Esterase_phb"/>
</dbReference>
<dbReference type="PANTHER" id="PTHR43037:SF1">
    <property type="entry name" value="BLL1128 PROTEIN"/>
    <property type="match status" value="1"/>
</dbReference>
<evidence type="ECO:0000313" key="7">
    <source>
        <dbReference type="EMBL" id="MFD0898977.1"/>
    </source>
</evidence>
<keyword evidence="8" id="KW-1185">Reference proteome</keyword>
<dbReference type="Gene3D" id="3.40.50.1820">
    <property type="entry name" value="alpha/beta hydrolase"/>
    <property type="match status" value="1"/>
</dbReference>
<keyword evidence="1 5" id="KW-0732">Signal</keyword>
<dbReference type="SUPFAM" id="SSF53474">
    <property type="entry name" value="alpha/beta-Hydrolases"/>
    <property type="match status" value="2"/>
</dbReference>
<evidence type="ECO:0000259" key="6">
    <source>
        <dbReference type="PROSITE" id="PS50853"/>
    </source>
</evidence>
<dbReference type="NCBIfam" id="TIGR01840">
    <property type="entry name" value="esterase_phb"/>
    <property type="match status" value="1"/>
</dbReference>
<dbReference type="Gene3D" id="2.60.40.10">
    <property type="entry name" value="Immunoglobulins"/>
    <property type="match status" value="1"/>
</dbReference>
<keyword evidence="3" id="KW-0326">Glycosidase</keyword>
<dbReference type="InterPro" id="IPR003961">
    <property type="entry name" value="FN3_dom"/>
</dbReference>
<evidence type="ECO:0000256" key="1">
    <source>
        <dbReference type="ARBA" id="ARBA00022729"/>
    </source>
</evidence>
<evidence type="ECO:0000256" key="3">
    <source>
        <dbReference type="ARBA" id="ARBA00023295"/>
    </source>
</evidence>
<dbReference type="InterPro" id="IPR029058">
    <property type="entry name" value="AB_hydrolase_fold"/>
</dbReference>
<dbReference type="PANTHER" id="PTHR43037">
    <property type="entry name" value="UNNAMED PRODUCT-RELATED"/>
    <property type="match status" value="1"/>
</dbReference>
<sequence length="478" mass="48833">MRLPARLVTFVAVLSLLLPAGAAARAGAAAAAAGGYRQVTGFGSNPGDLQMFEYVPAGLPSGAPLVVALHGCTQSADAYHRHSGWAELADRWGFAVVYPQTTTANNVQRCFQWFEPSEYGRGRGEAASIAQMVADARGRLGTGRAFVTGLSAGGGMAANLLAAYPDVFAGGSINAGPPAACASSLLEATGCQMNDQGLTPRQWGDRVRAAFPGYGGPWPRVAIWQGTADYTVRPVNADELRDQWTDVWGVPRSPTSTHTLPGGTTRSVYGDSAVEVYSISGMGHGLAVDPGSGAEQCGASGAYFLDTICSSHRTALFWGLDGDGGEPGAPPAPTGLRVTGTGDGTVSLAWDTVEGAVSYVVRRDGADAGTSAAGAFTDTGLAPGTSYAYTVAAVDAEGRTGPASAPVTATTAGAPPRCFTATNYAHVTAGRAHARGGYAYANGSGQNMGLFNVFVTRTLREPSPGYFVISDPGCSASA</sequence>
<dbReference type="Proteomes" id="UP001596972">
    <property type="component" value="Unassembled WGS sequence"/>
</dbReference>
<feature type="domain" description="Fibronectin type-III" evidence="6">
    <location>
        <begin position="332"/>
        <end position="414"/>
    </location>
</feature>
<dbReference type="InterPro" id="IPR050955">
    <property type="entry name" value="Plant_Biomass_Hydrol_Est"/>
</dbReference>
<dbReference type="CDD" id="cd00063">
    <property type="entry name" value="FN3"/>
    <property type="match status" value="1"/>
</dbReference>
<evidence type="ECO:0000313" key="8">
    <source>
        <dbReference type="Proteomes" id="UP001596972"/>
    </source>
</evidence>
<evidence type="ECO:0000256" key="4">
    <source>
        <dbReference type="ARBA" id="ARBA00023326"/>
    </source>
</evidence>
<dbReference type="Pfam" id="PF10503">
    <property type="entry name" value="Esterase_PHB"/>
    <property type="match status" value="1"/>
</dbReference>
<dbReference type="Pfam" id="PF00041">
    <property type="entry name" value="fn3"/>
    <property type="match status" value="1"/>
</dbReference>
<reference evidence="8" key="1">
    <citation type="journal article" date="2019" name="Int. J. Syst. Evol. Microbiol.">
        <title>The Global Catalogue of Microorganisms (GCM) 10K type strain sequencing project: providing services to taxonomists for standard genome sequencing and annotation.</title>
        <authorList>
            <consortium name="The Broad Institute Genomics Platform"/>
            <consortium name="The Broad Institute Genome Sequencing Center for Infectious Disease"/>
            <person name="Wu L."/>
            <person name="Ma J."/>
        </authorList>
    </citation>
    <scope>NUCLEOTIDE SEQUENCE [LARGE SCALE GENOMIC DNA]</scope>
    <source>
        <strain evidence="8">JCM 31202</strain>
    </source>
</reference>
<proteinExistence type="predicted"/>
<evidence type="ECO:0000256" key="5">
    <source>
        <dbReference type="SAM" id="SignalP"/>
    </source>
</evidence>
<dbReference type="EMBL" id="JBHTJA010000001">
    <property type="protein sequence ID" value="MFD0898977.1"/>
    <property type="molecule type" value="Genomic_DNA"/>
</dbReference>
<dbReference type="RefSeq" id="WP_378295770.1">
    <property type="nucleotide sequence ID" value="NZ_JBHTJA010000001.1"/>
</dbReference>
<feature type="signal peptide" evidence="5">
    <location>
        <begin position="1"/>
        <end position="22"/>
    </location>
</feature>
<keyword evidence="4" id="KW-0624">Polysaccharide degradation</keyword>
<name>A0ABW3EFL2_9ACTN</name>
<keyword evidence="2" id="KW-0378">Hydrolase</keyword>
<gene>
    <name evidence="7" type="ORF">ACFQ11_01035</name>
</gene>
<dbReference type="PROSITE" id="PS50853">
    <property type="entry name" value="FN3"/>
    <property type="match status" value="1"/>
</dbReference>
<dbReference type="SUPFAM" id="SSF49265">
    <property type="entry name" value="Fibronectin type III"/>
    <property type="match status" value="1"/>
</dbReference>
<protein>
    <submittedName>
        <fullName evidence="7">PHB depolymerase family esterase</fullName>
    </submittedName>
</protein>
<dbReference type="SMART" id="SM00060">
    <property type="entry name" value="FN3"/>
    <property type="match status" value="1"/>
</dbReference>
<dbReference type="InterPro" id="IPR036116">
    <property type="entry name" value="FN3_sf"/>
</dbReference>
<comment type="caution">
    <text evidence="7">The sequence shown here is derived from an EMBL/GenBank/DDBJ whole genome shotgun (WGS) entry which is preliminary data.</text>
</comment>